<keyword evidence="2" id="KW-1185">Reference proteome</keyword>
<evidence type="ECO:0000313" key="2">
    <source>
        <dbReference type="Proteomes" id="UP001065593"/>
    </source>
</evidence>
<evidence type="ECO:0008006" key="3">
    <source>
        <dbReference type="Google" id="ProtNLM"/>
    </source>
</evidence>
<organism evidence="1 2">
    <name type="scientific">Lysinibacillus piscis</name>
    <dbReference type="NCBI Taxonomy" id="2518931"/>
    <lineage>
        <taxon>Bacteria</taxon>
        <taxon>Bacillati</taxon>
        <taxon>Bacillota</taxon>
        <taxon>Bacilli</taxon>
        <taxon>Bacillales</taxon>
        <taxon>Bacillaceae</taxon>
        <taxon>Lysinibacillus</taxon>
    </lineage>
</organism>
<reference evidence="1" key="1">
    <citation type="submission" date="2022-08" db="EMBL/GenBank/DDBJ databases">
        <title>Draft genome sequence of Lysinibacillus sp. strain KH24.</title>
        <authorList>
            <person name="Kanbe H."/>
            <person name="Itoh H."/>
        </authorList>
    </citation>
    <scope>NUCLEOTIDE SEQUENCE</scope>
    <source>
        <strain evidence="1">KH24</strain>
    </source>
</reference>
<comment type="caution">
    <text evidence="1">The sequence shown here is derived from an EMBL/GenBank/DDBJ whole genome shotgun (WGS) entry which is preliminary data.</text>
</comment>
<sequence>MKGVYIMSDLIKPGTDNQPTGTYIEVGPRGGQVPNARIVKIDYGDRLPPTQKKGNLWKKK</sequence>
<dbReference type="Proteomes" id="UP001065593">
    <property type="component" value="Unassembled WGS sequence"/>
</dbReference>
<dbReference type="Pfam" id="PF14168">
    <property type="entry name" value="YjzC"/>
    <property type="match status" value="1"/>
</dbReference>
<proteinExistence type="predicted"/>
<dbReference type="InterPro" id="IPR025549">
    <property type="entry name" value="YjzC"/>
</dbReference>
<gene>
    <name evidence="1" type="ORF">LYSBPC_06470</name>
</gene>
<dbReference type="EMBL" id="BRZA01000001">
    <property type="protein sequence ID" value="GLC87520.1"/>
    <property type="molecule type" value="Genomic_DNA"/>
</dbReference>
<protein>
    <recommendedName>
        <fullName evidence="3">YjzC family protein</fullName>
    </recommendedName>
</protein>
<evidence type="ECO:0000313" key="1">
    <source>
        <dbReference type="EMBL" id="GLC87520.1"/>
    </source>
</evidence>
<name>A0ABQ5NGM3_9BACI</name>
<accession>A0ABQ5NGM3</accession>